<gene>
    <name evidence="1" type="ORF">METZ01_LOCUS494703</name>
</gene>
<dbReference type="SUPFAM" id="SSF52833">
    <property type="entry name" value="Thioredoxin-like"/>
    <property type="match status" value="1"/>
</dbReference>
<name>A0A383DC37_9ZZZZ</name>
<proteinExistence type="predicted"/>
<organism evidence="1">
    <name type="scientific">marine metagenome</name>
    <dbReference type="NCBI Taxonomy" id="408172"/>
    <lineage>
        <taxon>unclassified sequences</taxon>
        <taxon>metagenomes</taxon>
        <taxon>ecological metagenomes</taxon>
    </lineage>
</organism>
<evidence type="ECO:0000313" key="1">
    <source>
        <dbReference type="EMBL" id="SVE41849.1"/>
    </source>
</evidence>
<dbReference type="AlphaFoldDB" id="A0A383DC37"/>
<sequence>QTVYASVPRQGLDARLVTTQRESMQTDDTIERHIFLCATPTKAKCHTDGSGAEIWDYLKNRLRELGYGDPRSGVHRTKADCLRVCEKGPTAMVWPDQTWYHQLTVEKMERIITEHLIGGQVVTEFVNPEPFRQIEREG</sequence>
<feature type="non-terminal residue" evidence="1">
    <location>
        <position position="1"/>
    </location>
</feature>
<reference evidence="1" key="1">
    <citation type="submission" date="2018-05" db="EMBL/GenBank/DDBJ databases">
        <authorList>
            <person name="Lanie J.A."/>
            <person name="Ng W.-L."/>
            <person name="Kazmierczak K.M."/>
            <person name="Andrzejewski T.M."/>
            <person name="Davidsen T.M."/>
            <person name="Wayne K.J."/>
            <person name="Tettelin H."/>
            <person name="Glass J.I."/>
            <person name="Rusch D."/>
            <person name="Podicherti R."/>
            <person name="Tsui H.-C.T."/>
            <person name="Winkler M.E."/>
        </authorList>
    </citation>
    <scope>NUCLEOTIDE SEQUENCE</scope>
</reference>
<dbReference type="EMBL" id="UINC01215925">
    <property type="protein sequence ID" value="SVE41849.1"/>
    <property type="molecule type" value="Genomic_DNA"/>
</dbReference>
<protein>
    <recommendedName>
        <fullName evidence="2">Ferredoxin</fullName>
    </recommendedName>
</protein>
<dbReference type="CDD" id="cd02980">
    <property type="entry name" value="TRX_Fd_family"/>
    <property type="match status" value="1"/>
</dbReference>
<evidence type="ECO:0008006" key="2">
    <source>
        <dbReference type="Google" id="ProtNLM"/>
    </source>
</evidence>
<dbReference type="Gene3D" id="3.40.30.10">
    <property type="entry name" value="Glutaredoxin"/>
    <property type="match status" value="1"/>
</dbReference>
<dbReference type="Pfam" id="PF01257">
    <property type="entry name" value="2Fe-2S_thioredx"/>
    <property type="match status" value="1"/>
</dbReference>
<accession>A0A383DC37</accession>
<dbReference type="InterPro" id="IPR036249">
    <property type="entry name" value="Thioredoxin-like_sf"/>
</dbReference>